<sequence length="107" mass="12380">MRKSSERVPEVPGEFFAQMMATMKAMQDALEKKDERIADLESQGGFKRMCKPKQPTPFIGTGKAVKVKDFLDELDMYFDMQLAQEEEKVKVAATFLKDHALKWWKAF</sequence>
<proteinExistence type="predicted"/>
<evidence type="ECO:0000313" key="1">
    <source>
        <dbReference type="EMBL" id="KAL2643126.1"/>
    </source>
</evidence>
<protein>
    <recommendedName>
        <fullName evidence="3">Retrotransposon gag domain-containing protein</fullName>
    </recommendedName>
</protein>
<keyword evidence="2" id="KW-1185">Reference proteome</keyword>
<dbReference type="AlphaFoldDB" id="A0ABD1Z634"/>
<dbReference type="Proteomes" id="UP001605036">
    <property type="component" value="Unassembled WGS sequence"/>
</dbReference>
<evidence type="ECO:0000313" key="2">
    <source>
        <dbReference type="Proteomes" id="UP001605036"/>
    </source>
</evidence>
<dbReference type="EMBL" id="JBHFFA010000002">
    <property type="protein sequence ID" value="KAL2643126.1"/>
    <property type="molecule type" value="Genomic_DNA"/>
</dbReference>
<organism evidence="1 2">
    <name type="scientific">Riccia fluitans</name>
    <dbReference type="NCBI Taxonomy" id="41844"/>
    <lineage>
        <taxon>Eukaryota</taxon>
        <taxon>Viridiplantae</taxon>
        <taxon>Streptophyta</taxon>
        <taxon>Embryophyta</taxon>
        <taxon>Marchantiophyta</taxon>
        <taxon>Marchantiopsida</taxon>
        <taxon>Marchantiidae</taxon>
        <taxon>Marchantiales</taxon>
        <taxon>Ricciaceae</taxon>
        <taxon>Riccia</taxon>
    </lineage>
</organism>
<comment type="caution">
    <text evidence="1">The sequence shown here is derived from an EMBL/GenBank/DDBJ whole genome shotgun (WGS) entry which is preliminary data.</text>
</comment>
<evidence type="ECO:0008006" key="3">
    <source>
        <dbReference type="Google" id="ProtNLM"/>
    </source>
</evidence>
<reference evidence="1 2" key="1">
    <citation type="submission" date="2024-09" db="EMBL/GenBank/DDBJ databases">
        <title>Chromosome-scale assembly of Riccia fluitans.</title>
        <authorList>
            <person name="Paukszto L."/>
            <person name="Sawicki J."/>
            <person name="Karawczyk K."/>
            <person name="Piernik-Szablinska J."/>
            <person name="Szczecinska M."/>
            <person name="Mazdziarz M."/>
        </authorList>
    </citation>
    <scope>NUCLEOTIDE SEQUENCE [LARGE SCALE GENOMIC DNA]</scope>
    <source>
        <strain evidence="1">Rf_01</strain>
        <tissue evidence="1">Aerial parts of the thallus</tissue>
    </source>
</reference>
<gene>
    <name evidence="1" type="ORF">R1flu_010713</name>
</gene>
<name>A0ABD1Z634_9MARC</name>
<accession>A0ABD1Z634</accession>